<dbReference type="EMBL" id="AP014809">
    <property type="protein sequence ID" value="BAU92791.1"/>
    <property type="molecule type" value="Genomic_DNA"/>
</dbReference>
<dbReference type="OrthoDB" id="4426778at2"/>
<evidence type="ECO:0000313" key="2">
    <source>
        <dbReference type="EMBL" id="BAU92791.1"/>
    </source>
</evidence>
<proteinExistence type="predicted"/>
<evidence type="ECO:0000313" key="3">
    <source>
        <dbReference type="Proteomes" id="UP000218288"/>
    </source>
</evidence>
<dbReference type="RefSeq" id="WP_157914225.1">
    <property type="nucleotide sequence ID" value="NZ_AP014809.1"/>
</dbReference>
<organism evidence="2 3">
    <name type="scientific">Methylorubrum populi</name>
    <dbReference type="NCBI Taxonomy" id="223967"/>
    <lineage>
        <taxon>Bacteria</taxon>
        <taxon>Pseudomonadati</taxon>
        <taxon>Pseudomonadota</taxon>
        <taxon>Alphaproteobacteria</taxon>
        <taxon>Hyphomicrobiales</taxon>
        <taxon>Methylobacteriaceae</taxon>
        <taxon>Methylorubrum</taxon>
    </lineage>
</organism>
<dbReference type="Proteomes" id="UP000218288">
    <property type="component" value="Chromosome"/>
</dbReference>
<feature type="region of interest" description="Disordered" evidence="1">
    <location>
        <begin position="1"/>
        <end position="29"/>
    </location>
</feature>
<gene>
    <name evidence="2" type="ORF">MPPM_4186</name>
</gene>
<accession>A0A160PKP7</accession>
<reference evidence="2 3" key="1">
    <citation type="journal article" date="2016" name="Genome Announc.">
        <title>Complete Genome Sequence of Methylobacterium populi P-1M, Isolated from Pink-Pigmented Household Biofilm.</title>
        <authorList>
            <person name="Morohoshi T."/>
            <person name="Ikeda T."/>
        </authorList>
    </citation>
    <scope>NUCLEOTIDE SEQUENCE [LARGE SCALE GENOMIC DNA]</scope>
    <source>
        <strain evidence="2 3">P-1M</strain>
    </source>
</reference>
<name>A0A160PKP7_9HYPH</name>
<dbReference type="AlphaFoldDB" id="A0A160PKP7"/>
<sequence>MEQAQSECCTLAGSGRTRHTDRGLQHVNTNHTERRAEVFIELYVGSFGGSCDNAVTKRVAGLLQARAIHRPNP</sequence>
<evidence type="ECO:0000256" key="1">
    <source>
        <dbReference type="SAM" id="MobiDB-lite"/>
    </source>
</evidence>
<protein>
    <submittedName>
        <fullName evidence="2">Integrase, catalytic region</fullName>
    </submittedName>
</protein>